<comment type="caution">
    <text evidence="2">The sequence shown here is derived from an EMBL/GenBank/DDBJ whole genome shotgun (WGS) entry which is preliminary data.</text>
</comment>
<sequence>MDKFFDFNHPFFRPLWLRVLIVALCLVWAMVEAGTGEMMWAMIFAAIGLYAGYGFFINFNPREPDDK</sequence>
<evidence type="ECO:0008006" key="4">
    <source>
        <dbReference type="Google" id="ProtNLM"/>
    </source>
</evidence>
<dbReference type="OrthoDB" id="7362327at2"/>
<keyword evidence="1" id="KW-0812">Transmembrane</keyword>
<protein>
    <recommendedName>
        <fullName evidence="4">DUF3329 domain-containing protein</fullName>
    </recommendedName>
</protein>
<dbReference type="RefSeq" id="WP_037281382.1">
    <property type="nucleotide sequence ID" value="NZ_KK088585.1"/>
</dbReference>
<dbReference type="HOGENOM" id="CLU_185305_1_1_5"/>
<feature type="transmembrane region" description="Helical" evidence="1">
    <location>
        <begin position="15"/>
        <end position="31"/>
    </location>
</feature>
<dbReference type="Proteomes" id="UP000019666">
    <property type="component" value="Unassembled WGS sequence"/>
</dbReference>
<keyword evidence="1" id="KW-0472">Membrane</keyword>
<dbReference type="EMBL" id="AOSK01000067">
    <property type="protein sequence ID" value="EYD75729.1"/>
    <property type="molecule type" value="Genomic_DNA"/>
</dbReference>
<feature type="transmembrane region" description="Helical" evidence="1">
    <location>
        <begin position="38"/>
        <end position="57"/>
    </location>
</feature>
<evidence type="ECO:0000313" key="2">
    <source>
        <dbReference type="EMBL" id="EYD75729.1"/>
    </source>
</evidence>
<accession>A0A017HPN7</accession>
<evidence type="ECO:0000256" key="1">
    <source>
        <dbReference type="SAM" id="Phobius"/>
    </source>
</evidence>
<proteinExistence type="predicted"/>
<reference evidence="2 3" key="1">
    <citation type="submission" date="2013-02" db="EMBL/GenBank/DDBJ databases">
        <authorList>
            <person name="Fiebig A."/>
            <person name="Goeker M."/>
            <person name="Klenk H.-P.P."/>
        </authorList>
    </citation>
    <scope>NUCLEOTIDE SEQUENCE [LARGE SCALE GENOMIC DNA]</scope>
    <source>
        <strain evidence="2 3">DSM 19309</strain>
    </source>
</reference>
<dbReference type="STRING" id="442562.Rumeso_02673"/>
<keyword evidence="1" id="KW-1133">Transmembrane helix</keyword>
<evidence type="ECO:0000313" key="3">
    <source>
        <dbReference type="Proteomes" id="UP000019666"/>
    </source>
</evidence>
<dbReference type="AlphaFoldDB" id="A0A017HPN7"/>
<name>A0A017HPN7_9RHOB</name>
<organism evidence="2 3">
    <name type="scientific">Rubellimicrobium mesophilum DSM 19309</name>
    <dbReference type="NCBI Taxonomy" id="442562"/>
    <lineage>
        <taxon>Bacteria</taxon>
        <taxon>Pseudomonadati</taxon>
        <taxon>Pseudomonadota</taxon>
        <taxon>Alphaproteobacteria</taxon>
        <taxon>Rhodobacterales</taxon>
        <taxon>Roseobacteraceae</taxon>
        <taxon>Rubellimicrobium</taxon>
    </lineage>
</organism>
<keyword evidence="3" id="KW-1185">Reference proteome</keyword>
<gene>
    <name evidence="2" type="ORF">Rumeso_02673</name>
</gene>